<dbReference type="InterPro" id="IPR053150">
    <property type="entry name" value="Teicoplanin_resist-assoc"/>
</dbReference>
<evidence type="ECO:0000313" key="4">
    <source>
        <dbReference type="Proteomes" id="UP001342826"/>
    </source>
</evidence>
<keyword evidence="1" id="KW-0812">Transmembrane</keyword>
<proteinExistence type="predicted"/>
<feature type="transmembrane region" description="Helical" evidence="1">
    <location>
        <begin position="93"/>
        <end position="111"/>
    </location>
</feature>
<sequence>MEKSIMFTIQSWYVLGPIFLLGLIWLIGKAKSQGRKRNIGQYIVLISFEIYLLSIIHLVFFPIDVNIGIYANQTPWYKTINFIPILTIDAKTFLLNVIMLIPFGMYLPFLSKTVDSVKKAAKLGFMLSLSFELLQLLIRVTLGNGRSTDVNDLLANTAGDVIGFLICKRLFKITSLKRFFQWLQR</sequence>
<keyword evidence="1" id="KW-1133">Transmembrane helix</keyword>
<reference evidence="3 4" key="1">
    <citation type="submission" date="2023-03" db="EMBL/GenBank/DDBJ databases">
        <title>Bacillus Genome Sequencing.</title>
        <authorList>
            <person name="Dunlap C."/>
        </authorList>
    </citation>
    <scope>NUCLEOTIDE SEQUENCE [LARGE SCALE GENOMIC DNA]</scope>
    <source>
        <strain evidence="3 4">NRS-1717</strain>
    </source>
</reference>
<dbReference type="InterPro" id="IPR006976">
    <property type="entry name" value="VanZ-like"/>
</dbReference>
<keyword evidence="4" id="KW-1185">Reference proteome</keyword>
<keyword evidence="1" id="KW-0472">Membrane</keyword>
<feature type="domain" description="VanZ-like" evidence="2">
    <location>
        <begin position="50"/>
        <end position="168"/>
    </location>
</feature>
<protein>
    <submittedName>
        <fullName evidence="3">VanZ family protein</fullName>
    </submittedName>
</protein>
<dbReference type="PANTHER" id="PTHR36834:SF1">
    <property type="entry name" value="INTEGRAL MEMBRANE PROTEIN"/>
    <property type="match status" value="1"/>
</dbReference>
<evidence type="ECO:0000259" key="2">
    <source>
        <dbReference type="Pfam" id="PF04892"/>
    </source>
</evidence>
<dbReference type="RefSeq" id="WP_328015390.1">
    <property type="nucleotide sequence ID" value="NZ_JARTFS010000011.1"/>
</dbReference>
<gene>
    <name evidence="3" type="ORF">P9271_13535</name>
</gene>
<dbReference type="Pfam" id="PF04892">
    <property type="entry name" value="VanZ"/>
    <property type="match status" value="1"/>
</dbReference>
<feature type="transmembrane region" description="Helical" evidence="1">
    <location>
        <begin position="12"/>
        <end position="30"/>
    </location>
</feature>
<comment type="caution">
    <text evidence="3">The sequence shown here is derived from an EMBL/GenBank/DDBJ whole genome shotgun (WGS) entry which is preliminary data.</text>
</comment>
<name>A0ABU6NYY6_9BACI</name>
<dbReference type="EMBL" id="JARTFS010000011">
    <property type="protein sequence ID" value="MED4402338.1"/>
    <property type="molecule type" value="Genomic_DNA"/>
</dbReference>
<evidence type="ECO:0000313" key="3">
    <source>
        <dbReference type="EMBL" id="MED4402338.1"/>
    </source>
</evidence>
<organism evidence="3 4">
    <name type="scientific">Metabacillus fastidiosus</name>
    <dbReference type="NCBI Taxonomy" id="1458"/>
    <lineage>
        <taxon>Bacteria</taxon>
        <taxon>Bacillati</taxon>
        <taxon>Bacillota</taxon>
        <taxon>Bacilli</taxon>
        <taxon>Bacillales</taxon>
        <taxon>Bacillaceae</taxon>
        <taxon>Metabacillus</taxon>
    </lineage>
</organism>
<accession>A0ABU6NYY6</accession>
<feature type="transmembrane region" description="Helical" evidence="1">
    <location>
        <begin position="42"/>
        <end position="63"/>
    </location>
</feature>
<dbReference type="Proteomes" id="UP001342826">
    <property type="component" value="Unassembled WGS sequence"/>
</dbReference>
<dbReference type="PANTHER" id="PTHR36834">
    <property type="entry name" value="MEMBRANE PROTEIN-RELATED"/>
    <property type="match status" value="1"/>
</dbReference>
<evidence type="ECO:0000256" key="1">
    <source>
        <dbReference type="SAM" id="Phobius"/>
    </source>
</evidence>